<comment type="caution">
    <text evidence="2">The sequence shown here is derived from an EMBL/GenBank/DDBJ whole genome shotgun (WGS) entry which is preliminary data.</text>
</comment>
<accession>A0AA46ACS8</accession>
<dbReference type="RefSeq" id="WP_265133595.1">
    <property type="nucleotide sequence ID" value="NZ_FXTX01000001.1"/>
</dbReference>
<evidence type="ECO:0000313" key="3">
    <source>
        <dbReference type="Proteomes" id="UP001157947"/>
    </source>
</evidence>
<proteinExistence type="predicted"/>
<name>A0AA46ACS8_9AQUI</name>
<reference evidence="2" key="1">
    <citation type="submission" date="2017-05" db="EMBL/GenBank/DDBJ databases">
        <authorList>
            <person name="Varghese N."/>
            <person name="Submissions S."/>
        </authorList>
    </citation>
    <scope>NUCLEOTIDE SEQUENCE</scope>
    <source>
        <strain evidence="2">DSM 18763</strain>
    </source>
</reference>
<dbReference type="EMBL" id="FXTX01000001">
    <property type="protein sequence ID" value="SMP00668.1"/>
    <property type="molecule type" value="Genomic_DNA"/>
</dbReference>
<feature type="coiled-coil region" evidence="1">
    <location>
        <begin position="18"/>
        <end position="131"/>
    </location>
</feature>
<evidence type="ECO:0000256" key="1">
    <source>
        <dbReference type="SAM" id="Coils"/>
    </source>
</evidence>
<sequence length="225" mass="27579">MKLDIEDFSFLLYKEEKKEEEKDKEKDFENQIKSLIQKYENQIKELVNQFNQEKENIYKTAFEEGYKKAENELKKQYEEKLNQLISEEREREKQEIEQINQFVKNFEEKLKMEYKEKIDKINQTIVDSINEIFQFLYLKDTDIEKIKHDIQEYIRSFENINYQLKVGKGLKILENYFEKVVIDENLQDFDFIIDFSDFKIESLAKDKLEVIKDEIEREIKKITED</sequence>
<dbReference type="Proteomes" id="UP001157947">
    <property type="component" value="Unassembled WGS sequence"/>
</dbReference>
<dbReference type="AlphaFoldDB" id="A0AA46ACS8"/>
<gene>
    <name evidence="2" type="ORF">SAMN06264868_101142</name>
</gene>
<evidence type="ECO:0000313" key="2">
    <source>
        <dbReference type="EMBL" id="SMP00668.1"/>
    </source>
</evidence>
<organism evidence="2 3">
    <name type="scientific">Venenivibrio stagnispumantis</name>
    <dbReference type="NCBI Taxonomy" id="407998"/>
    <lineage>
        <taxon>Bacteria</taxon>
        <taxon>Pseudomonadati</taxon>
        <taxon>Aquificota</taxon>
        <taxon>Aquificia</taxon>
        <taxon>Aquificales</taxon>
        <taxon>Hydrogenothermaceae</taxon>
        <taxon>Venenivibrio</taxon>
    </lineage>
</organism>
<protein>
    <submittedName>
        <fullName evidence="2">Uncharacterized protein</fullName>
    </submittedName>
</protein>
<keyword evidence="3" id="KW-1185">Reference proteome</keyword>
<keyword evidence="1" id="KW-0175">Coiled coil</keyword>